<organism evidence="1 2">
    <name type="scientific">Hymenolepis diminuta</name>
    <name type="common">Rat tapeworm</name>
    <dbReference type="NCBI Taxonomy" id="6216"/>
    <lineage>
        <taxon>Eukaryota</taxon>
        <taxon>Metazoa</taxon>
        <taxon>Spiralia</taxon>
        <taxon>Lophotrochozoa</taxon>
        <taxon>Platyhelminthes</taxon>
        <taxon>Cestoda</taxon>
        <taxon>Eucestoda</taxon>
        <taxon>Cyclophyllidea</taxon>
        <taxon>Hymenolepididae</taxon>
        <taxon>Hymenolepis</taxon>
    </lineage>
</organism>
<proteinExistence type="predicted"/>
<dbReference type="AlphaFoldDB" id="A0A564Y118"/>
<gene>
    <name evidence="1" type="ORF">WMSIL1_LOCUS1754</name>
</gene>
<evidence type="ECO:0000313" key="1">
    <source>
        <dbReference type="EMBL" id="VUZ40962.1"/>
    </source>
</evidence>
<protein>
    <submittedName>
        <fullName evidence="1">Uncharacterized protein</fullName>
    </submittedName>
</protein>
<keyword evidence="2" id="KW-1185">Reference proteome</keyword>
<evidence type="ECO:0000313" key="2">
    <source>
        <dbReference type="Proteomes" id="UP000321570"/>
    </source>
</evidence>
<accession>A0A564Y118</accession>
<dbReference type="Proteomes" id="UP000321570">
    <property type="component" value="Unassembled WGS sequence"/>
</dbReference>
<dbReference type="EMBL" id="CABIJS010000044">
    <property type="protein sequence ID" value="VUZ40962.1"/>
    <property type="molecule type" value="Genomic_DNA"/>
</dbReference>
<sequence>MKRHPVTAIVSIKAEHRNFEIARSLKVVTPLVCKVRKGLLNENNGGELATTRKRKEHCQRSADSLRTPEFVRRVHGMA</sequence>
<reference evidence="1 2" key="1">
    <citation type="submission" date="2019-07" db="EMBL/GenBank/DDBJ databases">
        <authorList>
            <person name="Jastrzebski P J."/>
            <person name="Paukszto L."/>
            <person name="Jastrzebski P J."/>
        </authorList>
    </citation>
    <scope>NUCLEOTIDE SEQUENCE [LARGE SCALE GENOMIC DNA]</scope>
    <source>
        <strain evidence="1 2">WMS-il1</strain>
    </source>
</reference>
<name>A0A564Y118_HYMDI</name>